<comment type="caution">
    <text evidence="1">The sequence shown here is derived from an EMBL/GenBank/DDBJ whole genome shotgun (WGS) entry which is preliminary data.</text>
</comment>
<sequence length="144" mass="16544">MQPSCFYVCYMFPTLTKVSIFGIKPSTSCFHPWNQTFCILVLIAGDTVLGRVLETLEHAVVPASRSEPGFAFLRLLQRLLGALPLVHVDYACDALHPLREPPLRRRPVPLRCRLLDHPRHRRPLHRGFPHLDIFRGRRLATMVI</sequence>
<dbReference type="Proteomes" id="UP000823388">
    <property type="component" value="Chromosome 7N"/>
</dbReference>
<dbReference type="AlphaFoldDB" id="A0A8T0Q685"/>
<evidence type="ECO:0000313" key="2">
    <source>
        <dbReference type="Proteomes" id="UP000823388"/>
    </source>
</evidence>
<organism evidence="1 2">
    <name type="scientific">Panicum virgatum</name>
    <name type="common">Blackwell switchgrass</name>
    <dbReference type="NCBI Taxonomy" id="38727"/>
    <lineage>
        <taxon>Eukaryota</taxon>
        <taxon>Viridiplantae</taxon>
        <taxon>Streptophyta</taxon>
        <taxon>Embryophyta</taxon>
        <taxon>Tracheophyta</taxon>
        <taxon>Spermatophyta</taxon>
        <taxon>Magnoliopsida</taxon>
        <taxon>Liliopsida</taxon>
        <taxon>Poales</taxon>
        <taxon>Poaceae</taxon>
        <taxon>PACMAD clade</taxon>
        <taxon>Panicoideae</taxon>
        <taxon>Panicodae</taxon>
        <taxon>Paniceae</taxon>
        <taxon>Panicinae</taxon>
        <taxon>Panicum</taxon>
        <taxon>Panicum sect. Hiantes</taxon>
    </lineage>
</organism>
<name>A0A8T0Q685_PANVG</name>
<protein>
    <submittedName>
        <fullName evidence="1">Uncharacterized protein</fullName>
    </submittedName>
</protein>
<dbReference type="EMBL" id="CM029050">
    <property type="protein sequence ID" value="KAG2568102.1"/>
    <property type="molecule type" value="Genomic_DNA"/>
</dbReference>
<gene>
    <name evidence="1" type="ORF">PVAP13_7NG291700</name>
</gene>
<reference evidence="1" key="1">
    <citation type="submission" date="2020-05" db="EMBL/GenBank/DDBJ databases">
        <title>WGS assembly of Panicum virgatum.</title>
        <authorList>
            <person name="Lovell J.T."/>
            <person name="Jenkins J."/>
            <person name="Shu S."/>
            <person name="Juenger T.E."/>
            <person name="Schmutz J."/>
        </authorList>
    </citation>
    <scope>NUCLEOTIDE SEQUENCE</scope>
    <source>
        <strain evidence="1">AP13</strain>
    </source>
</reference>
<evidence type="ECO:0000313" key="1">
    <source>
        <dbReference type="EMBL" id="KAG2568102.1"/>
    </source>
</evidence>
<accession>A0A8T0Q685</accession>
<keyword evidence="2" id="KW-1185">Reference proteome</keyword>
<proteinExistence type="predicted"/>